<comment type="caution">
    <text evidence="1">The sequence shown here is derived from an EMBL/GenBank/DDBJ whole genome shotgun (WGS) entry which is preliminary data.</text>
</comment>
<evidence type="ECO:0000313" key="2">
    <source>
        <dbReference type="Proteomes" id="UP000605990"/>
    </source>
</evidence>
<evidence type="ECO:0008006" key="3">
    <source>
        <dbReference type="Google" id="ProtNLM"/>
    </source>
</evidence>
<dbReference type="RefSeq" id="WP_166124781.1">
    <property type="nucleotide sequence ID" value="NZ_JAANOQ010000001.1"/>
</dbReference>
<keyword evidence="2" id="KW-1185">Reference proteome</keyword>
<accession>A0ABR7IV96</accession>
<evidence type="ECO:0000313" key="1">
    <source>
        <dbReference type="EMBL" id="MBC5833532.1"/>
    </source>
</evidence>
<dbReference type="Proteomes" id="UP000605990">
    <property type="component" value="Unassembled WGS sequence"/>
</dbReference>
<reference evidence="1 2" key="1">
    <citation type="submission" date="2020-08" db="EMBL/GenBank/DDBJ databases">
        <title>Description of novel Flavobacterium F-408 isolate.</title>
        <authorList>
            <person name="Saticioglu I.B."/>
            <person name="Duman M."/>
            <person name="Altun S."/>
        </authorList>
    </citation>
    <scope>NUCLEOTIDE SEQUENCE [LARGE SCALE GENOMIC DNA]</scope>
    <source>
        <strain evidence="1 2">F-408</strain>
    </source>
</reference>
<protein>
    <recommendedName>
        <fullName evidence="3">Glycosyltransferase</fullName>
    </recommendedName>
</protein>
<organism evidence="1 2">
    <name type="scientific">Flavobacterium bernardetii</name>
    <dbReference type="NCBI Taxonomy" id="2813823"/>
    <lineage>
        <taxon>Bacteria</taxon>
        <taxon>Pseudomonadati</taxon>
        <taxon>Bacteroidota</taxon>
        <taxon>Flavobacteriia</taxon>
        <taxon>Flavobacteriales</taxon>
        <taxon>Flavobacteriaceae</taxon>
        <taxon>Flavobacterium</taxon>
    </lineage>
</organism>
<proteinExistence type="predicted"/>
<dbReference type="EMBL" id="JACRUN010000001">
    <property type="protein sequence ID" value="MBC5833532.1"/>
    <property type="molecule type" value="Genomic_DNA"/>
</dbReference>
<gene>
    <name evidence="1" type="ORF">H8R27_01415</name>
</gene>
<name>A0ABR7IV96_9FLAO</name>
<sequence length="322" mass="38175">MKQKICVISFDHWNYDKHIVTALNEYGVDSFHIKIGNFKYKNTWERIQNTFSKVFLGKNPKLKKRQDYILEMLKEKGHQNQILVINPELIDKEYHLEIKKSTDKYIAYLYDSVSRCPVKHLLDGIFDEIFSFDKIDISTYGFSPITNYIYFDKPAIINKPKQNFIYIGSIDNRLTYLNDFGEHLKKQKQSFKFYAIGKKAFVNQLKQLFLGKNKNIIFKKNRFNQNETLQMYNESETIVDLVRDNQSGLSFRIFEAIGLQKNVITNNKSIETYDIFEAHKIKVISDTSKNIVFSDAVYPENIIKKYHIRNWIVTVFNLNYDK</sequence>